<accession>A0ABR3WDN6</accession>
<comment type="caution">
    <text evidence="1">The sequence shown here is derived from an EMBL/GenBank/DDBJ whole genome shotgun (WGS) entry which is preliminary data.</text>
</comment>
<evidence type="ECO:0000313" key="1">
    <source>
        <dbReference type="EMBL" id="KAL1858946.1"/>
    </source>
</evidence>
<sequence>MGALRVRLLDIHPRPALIFSYFSHATTSAKKRCRVVGKLGRSGQDIWPMAPPEPRLNRRWWFRRRKVCSSAKSPAAEPTVVGRQIDHSNLMSPVTDLSLCLRLSQPCEQPFGEPTFHPGCRHVISLSHLRGCPRLTYCLHLKLVIEEKGMENKEFRPFSVTGANHN</sequence>
<dbReference type="Proteomes" id="UP001586593">
    <property type="component" value="Unassembled WGS sequence"/>
</dbReference>
<reference evidence="1 2" key="1">
    <citation type="journal article" date="2024" name="Commun. Biol.">
        <title>Comparative genomic analysis of thermophilic fungi reveals convergent evolutionary adaptations and gene losses.</title>
        <authorList>
            <person name="Steindorff A.S."/>
            <person name="Aguilar-Pontes M.V."/>
            <person name="Robinson A.J."/>
            <person name="Andreopoulos B."/>
            <person name="LaButti K."/>
            <person name="Kuo A."/>
            <person name="Mondo S."/>
            <person name="Riley R."/>
            <person name="Otillar R."/>
            <person name="Haridas S."/>
            <person name="Lipzen A."/>
            <person name="Grimwood J."/>
            <person name="Schmutz J."/>
            <person name="Clum A."/>
            <person name="Reid I.D."/>
            <person name="Moisan M.C."/>
            <person name="Butler G."/>
            <person name="Nguyen T.T.M."/>
            <person name="Dewar K."/>
            <person name="Conant G."/>
            <person name="Drula E."/>
            <person name="Henrissat B."/>
            <person name="Hansel C."/>
            <person name="Singer S."/>
            <person name="Hutchinson M.I."/>
            <person name="de Vries R.P."/>
            <person name="Natvig D.O."/>
            <person name="Powell A.J."/>
            <person name="Tsang A."/>
            <person name="Grigoriev I.V."/>
        </authorList>
    </citation>
    <scope>NUCLEOTIDE SEQUENCE [LARGE SCALE GENOMIC DNA]</scope>
    <source>
        <strain evidence="1 2">ATCC 24622</strain>
    </source>
</reference>
<dbReference type="EMBL" id="JAZHXJ010000505">
    <property type="protein sequence ID" value="KAL1858946.1"/>
    <property type="molecule type" value="Genomic_DNA"/>
</dbReference>
<organism evidence="1 2">
    <name type="scientific">Phialemonium thermophilum</name>
    <dbReference type="NCBI Taxonomy" id="223376"/>
    <lineage>
        <taxon>Eukaryota</taxon>
        <taxon>Fungi</taxon>
        <taxon>Dikarya</taxon>
        <taxon>Ascomycota</taxon>
        <taxon>Pezizomycotina</taxon>
        <taxon>Sordariomycetes</taxon>
        <taxon>Sordariomycetidae</taxon>
        <taxon>Cephalothecales</taxon>
        <taxon>Cephalothecaceae</taxon>
        <taxon>Phialemonium</taxon>
    </lineage>
</organism>
<protein>
    <submittedName>
        <fullName evidence="1">Uncharacterized protein</fullName>
    </submittedName>
</protein>
<name>A0ABR3WDN6_9PEZI</name>
<evidence type="ECO:0000313" key="2">
    <source>
        <dbReference type="Proteomes" id="UP001586593"/>
    </source>
</evidence>
<gene>
    <name evidence="1" type="ORF">VTK73DRAFT_7730</name>
</gene>
<keyword evidence="2" id="KW-1185">Reference proteome</keyword>
<proteinExistence type="predicted"/>